<protein>
    <submittedName>
        <fullName evidence="1">NSL1 component of MIS12 kinetochore complex</fullName>
    </submittedName>
</protein>
<evidence type="ECO:0000313" key="1">
    <source>
        <dbReference type="Ensembl" id="ENSOMEP00000021074.1"/>
    </source>
</evidence>
<proteinExistence type="predicted"/>
<dbReference type="GeneTree" id="ENSGT00390000001374"/>
<accession>A0A3B3CVA4</accession>
<organism evidence="1 2">
    <name type="scientific">Oryzias melastigma</name>
    <name type="common">Marine medaka</name>
    <dbReference type="NCBI Taxonomy" id="30732"/>
    <lineage>
        <taxon>Eukaryota</taxon>
        <taxon>Metazoa</taxon>
        <taxon>Chordata</taxon>
        <taxon>Craniata</taxon>
        <taxon>Vertebrata</taxon>
        <taxon>Euteleostomi</taxon>
        <taxon>Actinopterygii</taxon>
        <taxon>Neopterygii</taxon>
        <taxon>Teleostei</taxon>
        <taxon>Neoteleostei</taxon>
        <taxon>Acanthomorphata</taxon>
        <taxon>Ovalentaria</taxon>
        <taxon>Atherinomorphae</taxon>
        <taxon>Beloniformes</taxon>
        <taxon>Adrianichthyidae</taxon>
        <taxon>Oryziinae</taxon>
        <taxon>Oryzias</taxon>
    </lineage>
</organism>
<reference evidence="1" key="2">
    <citation type="submission" date="2025-09" db="UniProtKB">
        <authorList>
            <consortium name="Ensembl"/>
        </authorList>
    </citation>
    <scope>IDENTIFICATION</scope>
</reference>
<dbReference type="GO" id="GO:0000444">
    <property type="term" value="C:MIS12/MIND type complex"/>
    <property type="evidence" value="ECO:0007669"/>
    <property type="project" value="TreeGrafter"/>
</dbReference>
<dbReference type="PANTHER" id="PTHR31749">
    <property type="entry name" value="KINETOCHORE-ASSOCIATED PROTEIN NSL1 HOMOLOG"/>
    <property type="match status" value="1"/>
</dbReference>
<evidence type="ECO:0000313" key="2">
    <source>
        <dbReference type="Proteomes" id="UP000261560"/>
    </source>
</evidence>
<name>A0A3B3CVA4_ORYME</name>
<keyword evidence="2" id="KW-1185">Reference proteome</keyword>
<dbReference type="Proteomes" id="UP000261560">
    <property type="component" value="Unplaced"/>
</dbReference>
<dbReference type="InterPro" id="IPR013950">
    <property type="entry name" value="Mis14/Nsl1"/>
</dbReference>
<reference evidence="1" key="1">
    <citation type="submission" date="2025-08" db="UniProtKB">
        <authorList>
            <consortium name="Ensembl"/>
        </authorList>
    </citation>
    <scope>IDENTIFICATION</scope>
</reference>
<dbReference type="Ensembl" id="ENSOMET00000030670.1">
    <property type="protein sequence ID" value="ENSOMEP00000021074.1"/>
    <property type="gene ID" value="ENSOMEG00000022974.1"/>
</dbReference>
<dbReference type="AlphaFoldDB" id="A0A3B3CVA4"/>
<sequence>MAAWSPPVQDSEPETRVSVRSKGRVLDLIDRGKQLLSSALDGQASVDEETREALVRELLADFEAAVQGNVSVDGLQWEEAPEDQAMDVESLLDETIVETARRRRTFPLKILPHAVQSLKAERKIMVGHPLSFLKYLHLNIFFHDCWFFFLFLQSITTLHVQVEDLSEILNMKPTQASLDIHREVFGLPQPTDPACTRSKKPIKRAIEEAAAKQGYSPLNKKAVCSDETLQQSSQPCCAEN</sequence>
<dbReference type="PANTHER" id="PTHR31749:SF3">
    <property type="entry name" value="KINETOCHORE-ASSOCIATED PROTEIN NSL1 HOMOLOG"/>
    <property type="match status" value="1"/>
</dbReference>
<dbReference type="GO" id="GO:0000070">
    <property type="term" value="P:mitotic sister chromatid segregation"/>
    <property type="evidence" value="ECO:0007669"/>
    <property type="project" value="InterPro"/>
</dbReference>
<dbReference type="Pfam" id="PF08641">
    <property type="entry name" value="Mis14"/>
    <property type="match status" value="1"/>
</dbReference>